<organism evidence="6 7">
    <name type="scientific">Ancylobacter crimeensis</name>
    <dbReference type="NCBI Taxonomy" id="2579147"/>
    <lineage>
        <taxon>Bacteria</taxon>
        <taxon>Pseudomonadati</taxon>
        <taxon>Pseudomonadota</taxon>
        <taxon>Alphaproteobacteria</taxon>
        <taxon>Hyphomicrobiales</taxon>
        <taxon>Xanthobacteraceae</taxon>
        <taxon>Ancylobacter</taxon>
    </lineage>
</organism>
<evidence type="ECO:0000313" key="7">
    <source>
        <dbReference type="Proteomes" id="UP001203284"/>
    </source>
</evidence>
<dbReference type="PROSITE" id="PS01124">
    <property type="entry name" value="HTH_ARAC_FAMILY_2"/>
    <property type="match status" value="1"/>
</dbReference>
<name>A0ABT0DEQ6_9HYPH</name>
<keyword evidence="1" id="KW-0805">Transcription regulation</keyword>
<dbReference type="SMART" id="SM00342">
    <property type="entry name" value="HTH_ARAC"/>
    <property type="match status" value="1"/>
</dbReference>
<dbReference type="SUPFAM" id="SSF52317">
    <property type="entry name" value="Class I glutamine amidotransferase-like"/>
    <property type="match status" value="1"/>
</dbReference>
<feature type="region of interest" description="Disordered" evidence="4">
    <location>
        <begin position="198"/>
        <end position="223"/>
    </location>
</feature>
<protein>
    <submittedName>
        <fullName evidence="6">GlxA family transcriptional regulator</fullName>
    </submittedName>
</protein>
<dbReference type="Pfam" id="PF12833">
    <property type="entry name" value="HTH_18"/>
    <property type="match status" value="1"/>
</dbReference>
<dbReference type="PROSITE" id="PS00041">
    <property type="entry name" value="HTH_ARAC_FAMILY_1"/>
    <property type="match status" value="1"/>
</dbReference>
<dbReference type="Gene3D" id="3.40.50.880">
    <property type="match status" value="1"/>
</dbReference>
<feature type="region of interest" description="Disordered" evidence="4">
    <location>
        <begin position="317"/>
        <end position="339"/>
    </location>
</feature>
<dbReference type="Proteomes" id="UP001203284">
    <property type="component" value="Unassembled WGS sequence"/>
</dbReference>
<evidence type="ECO:0000313" key="6">
    <source>
        <dbReference type="EMBL" id="MCK0198354.1"/>
    </source>
</evidence>
<evidence type="ECO:0000256" key="4">
    <source>
        <dbReference type="SAM" id="MobiDB-lite"/>
    </source>
</evidence>
<dbReference type="CDD" id="cd03136">
    <property type="entry name" value="GATase1_AraC_ArgR_like"/>
    <property type="match status" value="1"/>
</dbReference>
<keyword evidence="7" id="KW-1185">Reference proteome</keyword>
<dbReference type="PANTHER" id="PTHR43130">
    <property type="entry name" value="ARAC-FAMILY TRANSCRIPTIONAL REGULATOR"/>
    <property type="match status" value="1"/>
</dbReference>
<dbReference type="Gene3D" id="1.10.10.60">
    <property type="entry name" value="Homeodomain-like"/>
    <property type="match status" value="2"/>
</dbReference>
<evidence type="ECO:0000256" key="1">
    <source>
        <dbReference type="ARBA" id="ARBA00023015"/>
    </source>
</evidence>
<feature type="compositionally biased region" description="Basic and acidic residues" evidence="4">
    <location>
        <begin position="199"/>
        <end position="213"/>
    </location>
</feature>
<evidence type="ECO:0000259" key="5">
    <source>
        <dbReference type="PROSITE" id="PS01124"/>
    </source>
</evidence>
<dbReference type="PROSITE" id="PS51257">
    <property type="entry name" value="PROKAR_LIPOPROTEIN"/>
    <property type="match status" value="1"/>
</dbReference>
<dbReference type="InterPro" id="IPR009057">
    <property type="entry name" value="Homeodomain-like_sf"/>
</dbReference>
<keyword evidence="2" id="KW-0238">DNA-binding</keyword>
<sequence>MAKDTDLSALTRIGFLTLPNHSLIACANALEALRMANYVTETALYSWCVTTLDGLPAIASNGLTLHPTVPLAQAGPLDLLLVCGGIDVRHASGGALEDGLRRLARRGVALGALCTGSFVLAEAGLLDFHRCAIHWENLSAIREEFPDIDFVEDAYVIDGDRLTCTGGIAPLDMMLALIEARCGRGVVSRVSEQFSLERAPSEARNRAGSERSARPARPRPALPDPTLARAVRLMENAIDDPPGIAAIAARLDVSARQLERLFRRHLGATPAAYQMVIRLERARELLRLSKLSITAVGLACGFQSAAHFSTAYARHFGRSPRQERSMSPTTAGGLAPTGE</sequence>
<reference evidence="6 7" key="1">
    <citation type="submission" date="2022-04" db="EMBL/GenBank/DDBJ databases">
        <authorList>
            <person name="Grouzdev D.S."/>
            <person name="Pantiukh K.S."/>
            <person name="Krutkina M.S."/>
        </authorList>
    </citation>
    <scope>NUCLEOTIDE SEQUENCE [LARGE SCALE GENOMIC DNA]</scope>
    <source>
        <strain evidence="6 7">6x-1</strain>
    </source>
</reference>
<evidence type="ECO:0000256" key="3">
    <source>
        <dbReference type="ARBA" id="ARBA00023163"/>
    </source>
</evidence>
<feature type="domain" description="HTH araC/xylS-type" evidence="5">
    <location>
        <begin position="228"/>
        <end position="326"/>
    </location>
</feature>
<dbReference type="RefSeq" id="WP_247030242.1">
    <property type="nucleotide sequence ID" value="NZ_JALKCH010000010.1"/>
</dbReference>
<dbReference type="InterPro" id="IPR018062">
    <property type="entry name" value="HTH_AraC-typ_CS"/>
</dbReference>
<evidence type="ECO:0000256" key="2">
    <source>
        <dbReference type="ARBA" id="ARBA00023125"/>
    </source>
</evidence>
<accession>A0ABT0DEQ6</accession>
<dbReference type="InterPro" id="IPR002818">
    <property type="entry name" value="DJ-1/PfpI"/>
</dbReference>
<proteinExistence type="predicted"/>
<comment type="caution">
    <text evidence="6">The sequence shown here is derived from an EMBL/GenBank/DDBJ whole genome shotgun (WGS) entry which is preliminary data.</text>
</comment>
<dbReference type="InterPro" id="IPR029062">
    <property type="entry name" value="Class_I_gatase-like"/>
</dbReference>
<dbReference type="Pfam" id="PF01965">
    <property type="entry name" value="DJ-1_PfpI"/>
    <property type="match status" value="1"/>
</dbReference>
<dbReference type="EMBL" id="JALKCH010000010">
    <property type="protein sequence ID" value="MCK0198354.1"/>
    <property type="molecule type" value="Genomic_DNA"/>
</dbReference>
<dbReference type="InterPro" id="IPR052158">
    <property type="entry name" value="INH-QAR"/>
</dbReference>
<dbReference type="PANTHER" id="PTHR43130:SF3">
    <property type="entry name" value="HTH-TYPE TRANSCRIPTIONAL REGULATOR RV1931C"/>
    <property type="match status" value="1"/>
</dbReference>
<dbReference type="SUPFAM" id="SSF46689">
    <property type="entry name" value="Homeodomain-like"/>
    <property type="match status" value="2"/>
</dbReference>
<keyword evidence="3" id="KW-0804">Transcription</keyword>
<gene>
    <name evidence="6" type="ORF">MWN34_15685</name>
</gene>
<dbReference type="InterPro" id="IPR018060">
    <property type="entry name" value="HTH_AraC"/>
</dbReference>